<evidence type="ECO:0000256" key="1">
    <source>
        <dbReference type="ARBA" id="ARBA00004370"/>
    </source>
</evidence>
<dbReference type="InterPro" id="IPR005311">
    <property type="entry name" value="PBP_dimer"/>
</dbReference>
<comment type="catalytic activity">
    <reaction evidence="6">
        <text>Preferential cleavage: (Ac)2-L-Lys-D-Ala-|-D-Ala. Also transpeptidation of peptidyl-alanyl moieties that are N-acyl substituents of D-alanine.</text>
        <dbReference type="EC" id="3.4.16.4"/>
    </reaction>
</comment>
<evidence type="ECO:0000256" key="5">
    <source>
        <dbReference type="ARBA" id="ARBA00023136"/>
    </source>
</evidence>
<dbReference type="Pfam" id="PF03793">
    <property type="entry name" value="PASTA"/>
    <property type="match status" value="2"/>
</dbReference>
<dbReference type="Gene3D" id="2.20.70.70">
    <property type="match status" value="1"/>
</dbReference>
<dbReference type="PANTHER" id="PTHR30627:SF26">
    <property type="entry name" value="PENICILLIN-BINDING PROTEIN 2B"/>
    <property type="match status" value="1"/>
</dbReference>
<dbReference type="PROSITE" id="PS51178">
    <property type="entry name" value="PASTA"/>
    <property type="match status" value="2"/>
</dbReference>
<keyword evidence="8" id="KW-0812">Transmembrane</keyword>
<dbReference type="UniPathway" id="UPA00219"/>
<dbReference type="SUPFAM" id="SSF56601">
    <property type="entry name" value="beta-lactamase/transpeptidase-like"/>
    <property type="match status" value="1"/>
</dbReference>
<protein>
    <recommendedName>
        <fullName evidence="4">serine-type D-Ala-D-Ala carboxypeptidase</fullName>
        <ecNumber evidence="4">3.4.16.4</ecNumber>
    </recommendedName>
</protein>
<dbReference type="InterPro" id="IPR036138">
    <property type="entry name" value="PBP_dimer_sf"/>
</dbReference>
<dbReference type="AlphaFoldDB" id="A0A2N3LQM5"/>
<dbReference type="FunFam" id="3.40.710.10:FF:000026">
    <property type="entry name" value="Penicillin-binding protein 1"/>
    <property type="match status" value="1"/>
</dbReference>
<dbReference type="InterPro" id="IPR012338">
    <property type="entry name" value="Beta-lactam/transpept-like"/>
</dbReference>
<proteinExistence type="inferred from homology"/>
<dbReference type="GO" id="GO:0009252">
    <property type="term" value="P:peptidoglycan biosynthetic process"/>
    <property type="evidence" value="ECO:0007669"/>
    <property type="project" value="UniProtKB-UniPathway"/>
</dbReference>
<dbReference type="SMART" id="SM00740">
    <property type="entry name" value="PASTA"/>
    <property type="match status" value="2"/>
</dbReference>
<comment type="subcellular location">
    <subcellularLocation>
        <location evidence="1">Membrane</location>
    </subcellularLocation>
</comment>
<dbReference type="InterPro" id="IPR005543">
    <property type="entry name" value="PASTA_dom"/>
</dbReference>
<feature type="domain" description="PASTA" evidence="9">
    <location>
        <begin position="595"/>
        <end position="655"/>
    </location>
</feature>
<name>A0A2N3LQM5_9BACI</name>
<evidence type="ECO:0000256" key="3">
    <source>
        <dbReference type="ARBA" id="ARBA00007171"/>
    </source>
</evidence>
<feature type="compositionally biased region" description="Low complexity" evidence="7">
    <location>
        <begin position="728"/>
        <end position="746"/>
    </location>
</feature>
<dbReference type="GO" id="GO:0005886">
    <property type="term" value="C:plasma membrane"/>
    <property type="evidence" value="ECO:0007669"/>
    <property type="project" value="TreeGrafter"/>
</dbReference>
<organism evidence="10 11">
    <name type="scientific">Heyndrickxia camelliae</name>
    <dbReference type="NCBI Taxonomy" id="1707093"/>
    <lineage>
        <taxon>Bacteria</taxon>
        <taxon>Bacillati</taxon>
        <taxon>Bacillota</taxon>
        <taxon>Bacilli</taxon>
        <taxon>Bacillales</taxon>
        <taxon>Bacillaceae</taxon>
        <taxon>Heyndrickxia</taxon>
    </lineage>
</organism>
<dbReference type="CDD" id="cd06575">
    <property type="entry name" value="PASTA_Pbp2x-like_2"/>
    <property type="match status" value="1"/>
</dbReference>
<dbReference type="InterPro" id="IPR001460">
    <property type="entry name" value="PCN-bd_Tpept"/>
</dbReference>
<dbReference type="EC" id="3.4.16.4" evidence="4"/>
<dbReference type="Gene3D" id="3.90.1310.10">
    <property type="entry name" value="Penicillin-binding protein 2a (Domain 2)"/>
    <property type="match status" value="1"/>
</dbReference>
<evidence type="ECO:0000256" key="2">
    <source>
        <dbReference type="ARBA" id="ARBA00004752"/>
    </source>
</evidence>
<evidence type="ECO:0000256" key="4">
    <source>
        <dbReference type="ARBA" id="ARBA00012448"/>
    </source>
</evidence>
<dbReference type="Pfam" id="PF03717">
    <property type="entry name" value="PBP_dimer"/>
    <property type="match status" value="1"/>
</dbReference>
<accession>A0A2N3LQM5</accession>
<dbReference type="Pfam" id="PF00905">
    <property type="entry name" value="Transpeptidase"/>
    <property type="match status" value="1"/>
</dbReference>
<sequence>MIKKRANINKGAGILFLIFGLLFFIIVVRFITIQVTGQADGVVLAAQAAKQYLRTNILEAKRGTIYDDKGEVIAENVASYTLAAVLDKKMTTDPENPHHVVNPQMTAEKLSRYINMPEEDIYKILTKKGPKQVEFGKAGKDISYDTKKKIEALKLPGIIFMPDSKRFYPNGIFASHLIGYAQKNENDVNSKLVGKMGLEKSLDKYLEGTDGKVSFEGDLWGYLLPGAKKDVQEPKNGDNVYLTIDKKIQIFIEDAMSKVEEKYKPKNMIAIVADPKTGKILGMGQRPTFDPTTREGIEKGWSNQVVETSYEPGSVMKIFTLAAAVQEGVFNPNALYKSGTFYVKGVPNPIRDWNNGAGWGSISYLQGLQRSSNVAFATLLDKIGQDTFRTYLDRFHFGQPTNIGLPNEASGKILYNWPIEKYTTTFGQGTTVTGVQMIQAATAIANDGKMMKPYVVDKIVDPNKNVVKTTKPEVVGKPVSAATAKQVRDYLRTVVTAKNGTGSWYDIPGYDVAGKTGTAQIPGSDGKYLKGRNNYIFSFLGMAPKNNPKLIVYVAVQQPQLGENERESIPVQMIFNPVMKNTLQYLNIKPAKMVETKVTKVPNATNMNVSEAQAKLKDMGLQVEVLGKGTKVVNQLPKQGSTLIQGERIFLKTDGRPSVPDMANWSKRDVMNVADLLDLKLNLTGDGYVWKQSITPNSPIQKGDPLVVNLLPMDKIVEEQAKKKTQVNKGQTQNKQSSNNSSPPLD</sequence>
<dbReference type="RefSeq" id="WP_101352612.1">
    <property type="nucleotide sequence ID" value="NZ_PIQO01000001.1"/>
</dbReference>
<feature type="region of interest" description="Disordered" evidence="7">
    <location>
        <begin position="719"/>
        <end position="746"/>
    </location>
</feature>
<evidence type="ECO:0000313" key="11">
    <source>
        <dbReference type="Proteomes" id="UP000233440"/>
    </source>
</evidence>
<keyword evidence="11" id="KW-1185">Reference proteome</keyword>
<evidence type="ECO:0000256" key="8">
    <source>
        <dbReference type="SAM" id="Phobius"/>
    </source>
</evidence>
<dbReference type="PANTHER" id="PTHR30627">
    <property type="entry name" value="PEPTIDOGLYCAN D,D-TRANSPEPTIDASE"/>
    <property type="match status" value="1"/>
</dbReference>
<comment type="pathway">
    <text evidence="2">Cell wall biogenesis; peptidoglycan biosynthesis.</text>
</comment>
<evidence type="ECO:0000256" key="7">
    <source>
        <dbReference type="SAM" id="MobiDB-lite"/>
    </source>
</evidence>
<comment type="caution">
    <text evidence="10">The sequence shown here is derived from an EMBL/GenBank/DDBJ whole genome shotgun (WGS) entry which is preliminary data.</text>
</comment>
<gene>
    <name evidence="10" type="ORF">CWO92_02610</name>
</gene>
<dbReference type="GO" id="GO:0008658">
    <property type="term" value="F:penicillin binding"/>
    <property type="evidence" value="ECO:0007669"/>
    <property type="project" value="InterPro"/>
</dbReference>
<dbReference type="CDD" id="cd06576">
    <property type="entry name" value="PASTA_Pbp2x-like_1"/>
    <property type="match status" value="1"/>
</dbReference>
<dbReference type="OrthoDB" id="9804124at2"/>
<dbReference type="EMBL" id="PIQO01000001">
    <property type="protein sequence ID" value="PKR86962.1"/>
    <property type="molecule type" value="Genomic_DNA"/>
</dbReference>
<dbReference type="SUPFAM" id="SSF54184">
    <property type="entry name" value="Penicillin-binding protein 2x (pbp-2x), c-terminal domain"/>
    <property type="match status" value="2"/>
</dbReference>
<reference evidence="10 11" key="1">
    <citation type="submission" date="2017-11" db="EMBL/GenBank/DDBJ databases">
        <title>Bacillus camelliae sp. nov., isolated from pu'er tea.</title>
        <authorList>
            <person name="Niu L."/>
        </authorList>
    </citation>
    <scope>NUCLEOTIDE SEQUENCE [LARGE SCALE GENOMIC DNA]</scope>
    <source>
        <strain evidence="10 11">7578-1</strain>
    </source>
</reference>
<comment type="similarity">
    <text evidence="3">Belongs to the transpeptidase family.</text>
</comment>
<dbReference type="InterPro" id="IPR050515">
    <property type="entry name" value="Beta-lactam/transpept"/>
</dbReference>
<feature type="domain" description="PASTA" evidence="9">
    <location>
        <begin position="656"/>
        <end position="712"/>
    </location>
</feature>
<evidence type="ECO:0000256" key="6">
    <source>
        <dbReference type="ARBA" id="ARBA00034000"/>
    </source>
</evidence>
<dbReference type="Proteomes" id="UP000233440">
    <property type="component" value="Unassembled WGS sequence"/>
</dbReference>
<dbReference type="SUPFAM" id="SSF56519">
    <property type="entry name" value="Penicillin binding protein dimerisation domain"/>
    <property type="match status" value="1"/>
</dbReference>
<keyword evidence="8" id="KW-1133">Transmembrane helix</keyword>
<feature type="transmembrane region" description="Helical" evidence="8">
    <location>
        <begin position="12"/>
        <end position="31"/>
    </location>
</feature>
<dbReference type="Gene3D" id="3.30.70.2110">
    <property type="match status" value="1"/>
</dbReference>
<dbReference type="GO" id="GO:0009002">
    <property type="term" value="F:serine-type D-Ala-D-Ala carboxypeptidase activity"/>
    <property type="evidence" value="ECO:0007669"/>
    <property type="project" value="UniProtKB-EC"/>
</dbReference>
<dbReference type="Gene3D" id="3.40.710.10">
    <property type="entry name" value="DD-peptidase/beta-lactamase superfamily"/>
    <property type="match status" value="1"/>
</dbReference>
<dbReference type="GO" id="GO:0071555">
    <property type="term" value="P:cell wall organization"/>
    <property type="evidence" value="ECO:0007669"/>
    <property type="project" value="TreeGrafter"/>
</dbReference>
<keyword evidence="5 8" id="KW-0472">Membrane</keyword>
<evidence type="ECO:0000259" key="9">
    <source>
        <dbReference type="PROSITE" id="PS51178"/>
    </source>
</evidence>
<evidence type="ECO:0000313" key="10">
    <source>
        <dbReference type="EMBL" id="PKR86962.1"/>
    </source>
</evidence>